<dbReference type="Pfam" id="PF01336">
    <property type="entry name" value="tRNA_anti-codon"/>
    <property type="match status" value="1"/>
</dbReference>
<dbReference type="InterPro" id="IPR004365">
    <property type="entry name" value="NA-bd_OB_tRNA"/>
</dbReference>
<keyword evidence="3" id="KW-1185">Reference proteome</keyword>
<feature type="domain" description="OB" evidence="1">
    <location>
        <begin position="36"/>
        <end position="70"/>
    </location>
</feature>
<comment type="caution">
    <text evidence="2">The sequence shown here is derived from an EMBL/GenBank/DDBJ whole genome shotgun (WGS) entry which is preliminary data.</text>
</comment>
<accession>A0A3S5ARP1</accession>
<organism evidence="2 3">
    <name type="scientific">Protopolystoma xenopodis</name>
    <dbReference type="NCBI Taxonomy" id="117903"/>
    <lineage>
        <taxon>Eukaryota</taxon>
        <taxon>Metazoa</taxon>
        <taxon>Spiralia</taxon>
        <taxon>Lophotrochozoa</taxon>
        <taxon>Platyhelminthes</taxon>
        <taxon>Monogenea</taxon>
        <taxon>Polyopisthocotylea</taxon>
        <taxon>Polystomatidea</taxon>
        <taxon>Polystomatidae</taxon>
        <taxon>Protopolystoma</taxon>
    </lineage>
</organism>
<protein>
    <recommendedName>
        <fullName evidence="1">OB domain-containing protein</fullName>
    </recommendedName>
</protein>
<proteinExistence type="predicted"/>
<dbReference type="AlphaFoldDB" id="A0A3S5ARP1"/>
<evidence type="ECO:0000259" key="1">
    <source>
        <dbReference type="Pfam" id="PF01336"/>
    </source>
</evidence>
<sequence>MKISLDPSLPNARSVRIRDLSSLLDGAQCLKAEVRVHVYGWAHRIRRQSKSLMFIILRDGTGFLQVVLTENLVILWKLTIFSHLGTYTKESQAGLIASGYYNIFSLTSIISYDTFVKHI</sequence>
<dbReference type="EMBL" id="CAAALY010082123">
    <property type="protein sequence ID" value="VEL26704.1"/>
    <property type="molecule type" value="Genomic_DNA"/>
</dbReference>
<dbReference type="SUPFAM" id="SSF50249">
    <property type="entry name" value="Nucleic acid-binding proteins"/>
    <property type="match status" value="1"/>
</dbReference>
<name>A0A3S5ARP1_9PLAT</name>
<reference evidence="2" key="1">
    <citation type="submission" date="2018-11" db="EMBL/GenBank/DDBJ databases">
        <authorList>
            <consortium name="Pathogen Informatics"/>
        </authorList>
    </citation>
    <scope>NUCLEOTIDE SEQUENCE</scope>
</reference>
<evidence type="ECO:0000313" key="3">
    <source>
        <dbReference type="Proteomes" id="UP000784294"/>
    </source>
</evidence>
<dbReference type="InterPro" id="IPR012340">
    <property type="entry name" value="NA-bd_OB-fold"/>
</dbReference>
<gene>
    <name evidence="2" type="ORF">PXEA_LOCUS20144</name>
</gene>
<dbReference type="Gene3D" id="2.40.50.140">
    <property type="entry name" value="Nucleic acid-binding proteins"/>
    <property type="match status" value="1"/>
</dbReference>
<dbReference type="Proteomes" id="UP000784294">
    <property type="component" value="Unassembled WGS sequence"/>
</dbReference>
<evidence type="ECO:0000313" key="2">
    <source>
        <dbReference type="EMBL" id="VEL26704.1"/>
    </source>
</evidence>
<dbReference type="OrthoDB" id="1931232at2759"/>
<dbReference type="GO" id="GO:0003676">
    <property type="term" value="F:nucleic acid binding"/>
    <property type="evidence" value="ECO:0007669"/>
    <property type="project" value="InterPro"/>
</dbReference>